<proteinExistence type="predicted"/>
<dbReference type="Proteomes" id="UP000654075">
    <property type="component" value="Unassembled WGS sequence"/>
</dbReference>
<accession>A0A813GXY9</accession>
<dbReference type="Gene3D" id="1.20.120.680">
    <property type="entry name" value="Formiminotetrahydrofolate cyclodeaminase monomer, up-and-down helical bundle"/>
    <property type="match status" value="1"/>
</dbReference>
<evidence type="ECO:0000259" key="1">
    <source>
        <dbReference type="Pfam" id="PF04961"/>
    </source>
</evidence>
<dbReference type="Pfam" id="PF04961">
    <property type="entry name" value="FTCD_C"/>
    <property type="match status" value="1"/>
</dbReference>
<gene>
    <name evidence="2" type="ORF">PGLA1383_LOCUS46563</name>
</gene>
<organism evidence="2 3">
    <name type="scientific">Polarella glacialis</name>
    <name type="common">Dinoflagellate</name>
    <dbReference type="NCBI Taxonomy" id="89957"/>
    <lineage>
        <taxon>Eukaryota</taxon>
        <taxon>Sar</taxon>
        <taxon>Alveolata</taxon>
        <taxon>Dinophyceae</taxon>
        <taxon>Suessiales</taxon>
        <taxon>Suessiaceae</taxon>
        <taxon>Polarella</taxon>
    </lineage>
</organism>
<comment type="caution">
    <text evidence="2">The sequence shown here is derived from an EMBL/GenBank/DDBJ whole genome shotgun (WGS) entry which is preliminary data.</text>
</comment>
<sequence>VTSYAPTPKVKKETNRAWEALFYAVAAVAAPHLVMADNLEEFAASTASPLPTPGGGPHAAAIAAHGAALLEMSLNITALSHGGSAAPDEVLAKLREARAWLIDCVRDDVNAYCGLLSSVYGRINPEEQEAAVPSPEEAERRRWLRRAAEVPLRVAELAMGTAIACLGCKRLIRPSLKGDWIAGAKLLCTAYEISNKNVQINLRDLGTNKGANDLEKRFAQLRDTEPPWEDLVDLPI</sequence>
<feature type="non-terminal residue" evidence="2">
    <location>
        <position position="236"/>
    </location>
</feature>
<dbReference type="GO" id="GO:0003824">
    <property type="term" value="F:catalytic activity"/>
    <property type="evidence" value="ECO:0007669"/>
    <property type="project" value="InterPro"/>
</dbReference>
<protein>
    <recommendedName>
        <fullName evidence="1">Cyclodeaminase/cyclohydrolase domain-containing protein</fullName>
    </recommendedName>
</protein>
<dbReference type="OrthoDB" id="417697at2759"/>
<dbReference type="SUPFAM" id="SSF101262">
    <property type="entry name" value="Methenyltetrahydrofolate cyclohydrolase-like"/>
    <property type="match status" value="1"/>
</dbReference>
<dbReference type="InterPro" id="IPR036178">
    <property type="entry name" value="Formintransfe-cycloase-like_sf"/>
</dbReference>
<evidence type="ECO:0000313" key="3">
    <source>
        <dbReference type="Proteomes" id="UP000654075"/>
    </source>
</evidence>
<feature type="domain" description="Cyclodeaminase/cyclohydrolase" evidence="1">
    <location>
        <begin position="39"/>
        <end position="219"/>
    </location>
</feature>
<reference evidence="2" key="1">
    <citation type="submission" date="2021-02" db="EMBL/GenBank/DDBJ databases">
        <authorList>
            <person name="Dougan E. K."/>
            <person name="Rhodes N."/>
            <person name="Thang M."/>
            <person name="Chan C."/>
        </authorList>
    </citation>
    <scope>NUCLEOTIDE SEQUENCE</scope>
</reference>
<name>A0A813GXY9_POLGL</name>
<dbReference type="InterPro" id="IPR007044">
    <property type="entry name" value="Cyclodeamin/CycHdrlase"/>
</dbReference>
<keyword evidence="3" id="KW-1185">Reference proteome</keyword>
<evidence type="ECO:0000313" key="2">
    <source>
        <dbReference type="EMBL" id="CAE8630169.1"/>
    </source>
</evidence>
<dbReference type="EMBL" id="CAJNNV010029807">
    <property type="protein sequence ID" value="CAE8630169.1"/>
    <property type="molecule type" value="Genomic_DNA"/>
</dbReference>
<dbReference type="AlphaFoldDB" id="A0A813GXY9"/>